<reference evidence="1" key="2">
    <citation type="submission" date="2020-11" db="EMBL/GenBank/DDBJ databases">
        <authorList>
            <person name="McCartney M.A."/>
            <person name="Auch B."/>
            <person name="Kono T."/>
            <person name="Mallez S."/>
            <person name="Becker A."/>
            <person name="Gohl D.M."/>
            <person name="Silverstein K.A.T."/>
            <person name="Koren S."/>
            <person name="Bechman K.B."/>
            <person name="Herman A."/>
            <person name="Abrahante J.E."/>
            <person name="Garbe J."/>
        </authorList>
    </citation>
    <scope>NUCLEOTIDE SEQUENCE</scope>
    <source>
        <strain evidence="1">Duluth1</strain>
        <tissue evidence="1">Whole animal</tissue>
    </source>
</reference>
<gene>
    <name evidence="1" type="ORF">DPMN_050097</name>
</gene>
<protein>
    <submittedName>
        <fullName evidence="1">Uncharacterized protein</fullName>
    </submittedName>
</protein>
<name>A0A9D4CHB9_DREPO</name>
<evidence type="ECO:0000313" key="1">
    <source>
        <dbReference type="EMBL" id="KAH3724281.1"/>
    </source>
</evidence>
<dbReference type="AlphaFoldDB" id="A0A9D4CHB9"/>
<sequence length="191" mass="21462">MATVSHEAYLTEESEIADSGSALDNRAVRSTPNAEPFIIKKGCERAPNQIKCLRDFTTRHFEDDDTSAWQPVIDGYFLIAFQQEIIFGNDTHTCKSGSALDNRAVRSTPNAEPFITKKGCERSPNQIKCLRDFTTRHFEDDDTSAWQPVIDGDFLIAFQQEIIFGNDTHTSAVGTNLSIRCVQSMFKIFIS</sequence>
<accession>A0A9D4CHB9</accession>
<comment type="caution">
    <text evidence="1">The sequence shown here is derived from an EMBL/GenBank/DDBJ whole genome shotgun (WGS) entry which is preliminary data.</text>
</comment>
<evidence type="ECO:0000313" key="2">
    <source>
        <dbReference type="Proteomes" id="UP000828390"/>
    </source>
</evidence>
<dbReference type="Proteomes" id="UP000828390">
    <property type="component" value="Unassembled WGS sequence"/>
</dbReference>
<proteinExistence type="predicted"/>
<organism evidence="1 2">
    <name type="scientific">Dreissena polymorpha</name>
    <name type="common">Zebra mussel</name>
    <name type="synonym">Mytilus polymorpha</name>
    <dbReference type="NCBI Taxonomy" id="45954"/>
    <lineage>
        <taxon>Eukaryota</taxon>
        <taxon>Metazoa</taxon>
        <taxon>Spiralia</taxon>
        <taxon>Lophotrochozoa</taxon>
        <taxon>Mollusca</taxon>
        <taxon>Bivalvia</taxon>
        <taxon>Autobranchia</taxon>
        <taxon>Heteroconchia</taxon>
        <taxon>Euheterodonta</taxon>
        <taxon>Imparidentia</taxon>
        <taxon>Neoheterodontei</taxon>
        <taxon>Myida</taxon>
        <taxon>Dreissenoidea</taxon>
        <taxon>Dreissenidae</taxon>
        <taxon>Dreissena</taxon>
    </lineage>
</organism>
<keyword evidence="2" id="KW-1185">Reference proteome</keyword>
<dbReference type="EMBL" id="JAIWYP010000012">
    <property type="protein sequence ID" value="KAH3724281.1"/>
    <property type="molecule type" value="Genomic_DNA"/>
</dbReference>
<reference evidence="1" key="1">
    <citation type="journal article" date="2019" name="bioRxiv">
        <title>The Genome of the Zebra Mussel, Dreissena polymorpha: A Resource for Invasive Species Research.</title>
        <authorList>
            <person name="McCartney M.A."/>
            <person name="Auch B."/>
            <person name="Kono T."/>
            <person name="Mallez S."/>
            <person name="Zhang Y."/>
            <person name="Obille A."/>
            <person name="Becker A."/>
            <person name="Abrahante J.E."/>
            <person name="Garbe J."/>
            <person name="Badalamenti J.P."/>
            <person name="Herman A."/>
            <person name="Mangelson H."/>
            <person name="Liachko I."/>
            <person name="Sullivan S."/>
            <person name="Sone E.D."/>
            <person name="Koren S."/>
            <person name="Silverstein K.A.T."/>
            <person name="Beckman K.B."/>
            <person name="Gohl D.M."/>
        </authorList>
    </citation>
    <scope>NUCLEOTIDE SEQUENCE</scope>
    <source>
        <strain evidence="1">Duluth1</strain>
        <tissue evidence="1">Whole animal</tissue>
    </source>
</reference>